<dbReference type="FunFam" id="3.30.70.270:FF:000001">
    <property type="entry name" value="Diguanylate cyclase domain protein"/>
    <property type="match status" value="1"/>
</dbReference>
<dbReference type="NCBIfam" id="TIGR00254">
    <property type="entry name" value="GGDEF"/>
    <property type="match status" value="1"/>
</dbReference>
<dbReference type="AlphaFoldDB" id="A0A840L580"/>
<dbReference type="GO" id="GO:1902201">
    <property type="term" value="P:negative regulation of bacterial-type flagellum-dependent cell motility"/>
    <property type="evidence" value="ECO:0007669"/>
    <property type="project" value="TreeGrafter"/>
</dbReference>
<dbReference type="InterPro" id="IPR043128">
    <property type="entry name" value="Rev_trsase/Diguanyl_cyclase"/>
</dbReference>
<accession>A0A840L580</accession>
<evidence type="ECO:0000256" key="2">
    <source>
        <dbReference type="ARBA" id="ARBA00034247"/>
    </source>
</evidence>
<proteinExistence type="predicted"/>
<feature type="transmembrane region" description="Helical" evidence="3">
    <location>
        <begin position="92"/>
        <end position="115"/>
    </location>
</feature>
<evidence type="ECO:0000256" key="1">
    <source>
        <dbReference type="ARBA" id="ARBA00012528"/>
    </source>
</evidence>
<dbReference type="GO" id="GO:0052621">
    <property type="term" value="F:diguanylate cyclase activity"/>
    <property type="evidence" value="ECO:0007669"/>
    <property type="project" value="UniProtKB-EC"/>
</dbReference>
<dbReference type="Pfam" id="PF00990">
    <property type="entry name" value="GGDEF"/>
    <property type="match status" value="1"/>
</dbReference>
<keyword evidence="6" id="KW-1185">Reference proteome</keyword>
<dbReference type="RefSeq" id="WP_184298540.1">
    <property type="nucleotide sequence ID" value="NZ_JACHLP010000003.1"/>
</dbReference>
<name>A0A840L580_9BURK</name>
<dbReference type="InterPro" id="IPR050469">
    <property type="entry name" value="Diguanylate_Cyclase"/>
</dbReference>
<dbReference type="EC" id="2.7.7.65" evidence="1"/>
<keyword evidence="3" id="KW-0812">Transmembrane</keyword>
<evidence type="ECO:0000313" key="5">
    <source>
        <dbReference type="EMBL" id="MBB4843360.1"/>
    </source>
</evidence>
<dbReference type="Gene3D" id="3.30.70.270">
    <property type="match status" value="1"/>
</dbReference>
<protein>
    <recommendedName>
        <fullName evidence="1">diguanylate cyclase</fullName>
        <ecNumber evidence="1">2.7.7.65</ecNumber>
    </recommendedName>
</protein>
<comment type="catalytic activity">
    <reaction evidence="2">
        <text>2 GTP = 3',3'-c-di-GMP + 2 diphosphate</text>
        <dbReference type="Rhea" id="RHEA:24898"/>
        <dbReference type="ChEBI" id="CHEBI:33019"/>
        <dbReference type="ChEBI" id="CHEBI:37565"/>
        <dbReference type="ChEBI" id="CHEBI:58805"/>
        <dbReference type="EC" id="2.7.7.65"/>
    </reaction>
</comment>
<feature type="transmembrane region" description="Helical" evidence="3">
    <location>
        <begin position="198"/>
        <end position="220"/>
    </location>
</feature>
<comment type="caution">
    <text evidence="5">The sequence shown here is derived from an EMBL/GenBank/DDBJ whole genome shotgun (WGS) entry which is preliminary data.</text>
</comment>
<dbReference type="InterPro" id="IPR029787">
    <property type="entry name" value="Nucleotide_cyclase"/>
</dbReference>
<organism evidence="5 6">
    <name type="scientific">Roseateles oligotrophus</name>
    <dbReference type="NCBI Taxonomy" id="1769250"/>
    <lineage>
        <taxon>Bacteria</taxon>
        <taxon>Pseudomonadati</taxon>
        <taxon>Pseudomonadota</taxon>
        <taxon>Betaproteobacteria</taxon>
        <taxon>Burkholderiales</taxon>
        <taxon>Sphaerotilaceae</taxon>
        <taxon>Roseateles</taxon>
    </lineage>
</organism>
<dbReference type="GO" id="GO:0043709">
    <property type="term" value="P:cell adhesion involved in single-species biofilm formation"/>
    <property type="evidence" value="ECO:0007669"/>
    <property type="project" value="TreeGrafter"/>
</dbReference>
<dbReference type="InterPro" id="IPR000160">
    <property type="entry name" value="GGDEF_dom"/>
</dbReference>
<feature type="transmembrane region" description="Helical" evidence="3">
    <location>
        <begin position="176"/>
        <end position="192"/>
    </location>
</feature>
<dbReference type="CDD" id="cd01949">
    <property type="entry name" value="GGDEF"/>
    <property type="match status" value="1"/>
</dbReference>
<dbReference type="PANTHER" id="PTHR45138">
    <property type="entry name" value="REGULATORY COMPONENTS OF SENSORY TRANSDUCTION SYSTEM"/>
    <property type="match status" value="1"/>
</dbReference>
<sequence length="406" mass="45350">MDQQTDSPCHGHQDPAAVLKVPSRRRWGFVHELRFDTEQEEIYQGRMRAQLRRASLLTSVSAALIWLLFSALDLPRLNLLALYPRWPREVWLVLIMRGLVMAVLLLAIAVAYFAGLERFRKPPTIMAVLYALSLGTSVVLICYQILGASLERSALLLVIIGIFMPLGLSLLQSLGLALACTLTLAGLSVLMLEGEARAVELHLVVVMGATIVLAATGAYLREHAQRQQFMLRRELEWLANRDPLTGIYNRRMFKHQLDALIALAQRERQPLALLLIDVDHFKLYNDYYGHQMGDEALRTLAQLLHQLARRPLDMAARVGGEEMALIFYGSPAAGVQELGQELIEELRRLAIPHAGSGTAPHMTVSVGCAMWEPGYDSDSLYQRADVLLYQAKHGGRNRIVCSSPLT</sequence>
<dbReference type="Proteomes" id="UP000562027">
    <property type="component" value="Unassembled WGS sequence"/>
</dbReference>
<dbReference type="SUPFAM" id="SSF55073">
    <property type="entry name" value="Nucleotide cyclase"/>
    <property type="match status" value="1"/>
</dbReference>
<evidence type="ECO:0000259" key="4">
    <source>
        <dbReference type="PROSITE" id="PS50887"/>
    </source>
</evidence>
<keyword evidence="3" id="KW-1133">Transmembrane helix</keyword>
<feature type="transmembrane region" description="Helical" evidence="3">
    <location>
        <begin position="127"/>
        <end position="146"/>
    </location>
</feature>
<feature type="domain" description="GGDEF" evidence="4">
    <location>
        <begin position="269"/>
        <end position="404"/>
    </location>
</feature>
<feature type="transmembrane region" description="Helical" evidence="3">
    <location>
        <begin position="54"/>
        <end position="72"/>
    </location>
</feature>
<dbReference type="SMART" id="SM00267">
    <property type="entry name" value="GGDEF"/>
    <property type="match status" value="1"/>
</dbReference>
<dbReference type="PROSITE" id="PS50887">
    <property type="entry name" value="GGDEF"/>
    <property type="match status" value="1"/>
</dbReference>
<reference evidence="5 6" key="1">
    <citation type="submission" date="2020-08" db="EMBL/GenBank/DDBJ databases">
        <title>Functional genomics of gut bacteria from endangered species of beetles.</title>
        <authorList>
            <person name="Carlos-Shanley C."/>
        </authorList>
    </citation>
    <scope>NUCLEOTIDE SEQUENCE [LARGE SCALE GENOMIC DNA]</scope>
    <source>
        <strain evidence="5 6">S00239</strain>
    </source>
</reference>
<evidence type="ECO:0000256" key="3">
    <source>
        <dbReference type="SAM" id="Phobius"/>
    </source>
</evidence>
<dbReference type="GO" id="GO:0005886">
    <property type="term" value="C:plasma membrane"/>
    <property type="evidence" value="ECO:0007669"/>
    <property type="project" value="TreeGrafter"/>
</dbReference>
<evidence type="ECO:0000313" key="6">
    <source>
        <dbReference type="Proteomes" id="UP000562027"/>
    </source>
</evidence>
<dbReference type="PANTHER" id="PTHR45138:SF9">
    <property type="entry name" value="DIGUANYLATE CYCLASE DGCM-RELATED"/>
    <property type="match status" value="1"/>
</dbReference>
<dbReference type="EMBL" id="JACHLP010000003">
    <property type="protein sequence ID" value="MBB4843360.1"/>
    <property type="molecule type" value="Genomic_DNA"/>
</dbReference>
<keyword evidence="3" id="KW-0472">Membrane</keyword>
<gene>
    <name evidence="5" type="ORF">HNP55_001879</name>
</gene>